<evidence type="ECO:0000256" key="3">
    <source>
        <dbReference type="ARBA" id="ARBA00022448"/>
    </source>
</evidence>
<comment type="subcellular location">
    <subcellularLocation>
        <location evidence="1 8">Cell membrane</location>
        <topology evidence="1 8">Multi-pass membrane protein</topology>
    </subcellularLocation>
</comment>
<feature type="transmembrane region" description="Helical" evidence="8">
    <location>
        <begin position="201"/>
        <end position="221"/>
    </location>
</feature>
<evidence type="ECO:0000256" key="1">
    <source>
        <dbReference type="ARBA" id="ARBA00004651"/>
    </source>
</evidence>
<proteinExistence type="inferred from homology"/>
<dbReference type="OrthoDB" id="9807082at2"/>
<evidence type="ECO:0000256" key="8">
    <source>
        <dbReference type="RuleBase" id="RU363041"/>
    </source>
</evidence>
<feature type="transmembrane region" description="Helical" evidence="8">
    <location>
        <begin position="40"/>
        <end position="59"/>
    </location>
</feature>
<feature type="transmembrane region" description="Helical" evidence="8">
    <location>
        <begin position="97"/>
        <end position="115"/>
    </location>
</feature>
<dbReference type="InterPro" id="IPR052017">
    <property type="entry name" value="TSUP"/>
</dbReference>
<keyword evidence="4 8" id="KW-1003">Cell membrane</keyword>
<dbReference type="Pfam" id="PF01925">
    <property type="entry name" value="TauE"/>
    <property type="match status" value="1"/>
</dbReference>
<dbReference type="GO" id="GO:0005886">
    <property type="term" value="C:plasma membrane"/>
    <property type="evidence" value="ECO:0007669"/>
    <property type="project" value="UniProtKB-SubCell"/>
</dbReference>
<feature type="transmembrane region" description="Helical" evidence="8">
    <location>
        <begin position="228"/>
        <end position="247"/>
    </location>
</feature>
<evidence type="ECO:0000256" key="2">
    <source>
        <dbReference type="ARBA" id="ARBA00009142"/>
    </source>
</evidence>
<evidence type="ECO:0000256" key="6">
    <source>
        <dbReference type="ARBA" id="ARBA00022989"/>
    </source>
</evidence>
<dbReference type="AlphaFoldDB" id="D3DI63"/>
<dbReference type="EMBL" id="AP011112">
    <property type="protein sequence ID" value="BAI69515.1"/>
    <property type="molecule type" value="Genomic_DNA"/>
</dbReference>
<protein>
    <recommendedName>
        <fullName evidence="8">Probable membrane transporter protein</fullName>
    </recommendedName>
</protein>
<evidence type="ECO:0000256" key="7">
    <source>
        <dbReference type="ARBA" id="ARBA00023136"/>
    </source>
</evidence>
<dbReference type="PANTHER" id="PTHR30269:SF0">
    <property type="entry name" value="MEMBRANE TRANSPORTER PROTEIN YFCA-RELATED"/>
    <property type="match status" value="1"/>
</dbReference>
<dbReference type="Proteomes" id="UP000002574">
    <property type="component" value="Chromosome"/>
</dbReference>
<evidence type="ECO:0000256" key="4">
    <source>
        <dbReference type="ARBA" id="ARBA00022475"/>
    </source>
</evidence>
<sequence>MSGHLIAFVASFLAGATNAIAGGGTLITFPALVWLGLDPLSANITNTVSLWIGPLMGAFGFRKHIKAGRRYLKPLLLPSLLGGFAGAYLLVNTPVQTFKFLVPFLILFATLLLAINDKVVVWAEKNLRGKYSAWVFLVQFLTAVYGGYFGAGMGIIVLASLSMIGIADIHIANGIKNLLGMLINGIASGYFAFSKHVVWEYIPTLMLGFALGGYAGARLSLMFDRKKIKLFVILWGFILSLFFFVSLF</sequence>
<reference evidence="9 10" key="1">
    <citation type="journal article" date="2010" name="J. Bacteriol.">
        <title>Complete genome sequence of the thermophilic, obligately chemolithoautotrophic hydrogen-oxidizing bacterium Hydrogenobacter thermophilus TK-6.</title>
        <authorList>
            <person name="Arai H."/>
            <person name="Kanbe H."/>
            <person name="Ishii M."/>
            <person name="Igarashi Y."/>
        </authorList>
    </citation>
    <scope>NUCLEOTIDE SEQUENCE [LARGE SCALE GENOMIC DNA]</scope>
    <source>
        <strain evidence="10">DSM 6534 / IAM 12695 / TK-6 [Tokyo]</strain>
    </source>
</reference>
<dbReference type="KEGG" id="hth:HTH_1057"/>
<dbReference type="InterPro" id="IPR002781">
    <property type="entry name" value="TM_pro_TauE-like"/>
</dbReference>
<keyword evidence="7 8" id="KW-0472">Membrane</keyword>
<dbReference type="KEGG" id="hte:Hydth_1051"/>
<keyword evidence="6 8" id="KW-1133">Transmembrane helix</keyword>
<evidence type="ECO:0000313" key="9">
    <source>
        <dbReference type="EMBL" id="BAI69515.1"/>
    </source>
</evidence>
<evidence type="ECO:0000256" key="5">
    <source>
        <dbReference type="ARBA" id="ARBA00022692"/>
    </source>
</evidence>
<dbReference type="PANTHER" id="PTHR30269">
    <property type="entry name" value="TRANSMEMBRANE PROTEIN YFCA"/>
    <property type="match status" value="1"/>
</dbReference>
<accession>D3DI63</accession>
<keyword evidence="10" id="KW-1185">Reference proteome</keyword>
<evidence type="ECO:0000313" key="10">
    <source>
        <dbReference type="Proteomes" id="UP000002574"/>
    </source>
</evidence>
<dbReference type="STRING" id="608538.HTH_1057"/>
<dbReference type="eggNOG" id="COG0730">
    <property type="taxonomic scope" value="Bacteria"/>
</dbReference>
<dbReference type="RefSeq" id="WP_012963695.1">
    <property type="nucleotide sequence ID" value="NC_013799.1"/>
</dbReference>
<gene>
    <name evidence="9" type="ordered locus">HTH_1057</name>
</gene>
<organism evidence="9 10">
    <name type="scientific">Hydrogenobacter thermophilus (strain DSM 6534 / IAM 12695 / TK-6)</name>
    <dbReference type="NCBI Taxonomy" id="608538"/>
    <lineage>
        <taxon>Bacteria</taxon>
        <taxon>Pseudomonadati</taxon>
        <taxon>Aquificota</taxon>
        <taxon>Aquificia</taxon>
        <taxon>Aquificales</taxon>
        <taxon>Aquificaceae</taxon>
        <taxon>Hydrogenobacter</taxon>
    </lineage>
</organism>
<keyword evidence="3" id="KW-0813">Transport</keyword>
<name>D3DI63_HYDTT</name>
<comment type="similarity">
    <text evidence="2 8">Belongs to the 4-toluene sulfonate uptake permease (TSUP) (TC 2.A.102) family.</text>
</comment>
<keyword evidence="5 8" id="KW-0812">Transmembrane</keyword>
<feature type="transmembrane region" description="Helical" evidence="8">
    <location>
        <begin position="71"/>
        <end position="91"/>
    </location>
</feature>